<dbReference type="SUPFAM" id="SSF53383">
    <property type="entry name" value="PLP-dependent transferases"/>
    <property type="match status" value="1"/>
</dbReference>
<evidence type="ECO:0000256" key="3">
    <source>
        <dbReference type="ARBA" id="ARBA00023239"/>
    </source>
</evidence>
<dbReference type="Gene3D" id="3.90.1150.10">
    <property type="entry name" value="Aspartate Aminotransferase, domain 1"/>
    <property type="match status" value="1"/>
</dbReference>
<dbReference type="EC" id="4.1.2.27" evidence="5"/>
<name>A0ABR3FJI6_9AGAR</name>
<dbReference type="EMBL" id="JBAHYK010000294">
    <property type="protein sequence ID" value="KAL0575549.1"/>
    <property type="molecule type" value="Genomic_DNA"/>
</dbReference>
<dbReference type="Proteomes" id="UP001465976">
    <property type="component" value="Unassembled WGS sequence"/>
</dbReference>
<sequence length="566" mass="61813">MSSTLEVVQNHPLTASLTKALAILLPNASASLFENAKSILLLYVLLTHSLKAYRHLRARTVGGTVREFYKWLSQRLVFLYLRLPSNVQKVKSQLEQARSDIERRLIPQGPNVTRHLELPAEGQTLEWILAEMERMDKESPSHTKWAEGKLSGAVYHGGDDLTKVIVAAYSRYCVSNPLHPDVFPAVRKMEAEIVAMCLRLYNNPSGAGTMTSGGTESIVMAVKTYREWARKTKGITEPEMVIPTSAHAAFDKAAAYFKIKVHTIPVDPYTRKVDLKRVKNAINANTIMVVGSAVNFPDGNQDDIVGLGKLASKYRVGLHVDCCLGSFIMPYLERAGLSGGLDGKYKLEPFDFRVQGVTSISCDTHKYGFAPKGTSVIMYKCADLRKYQYYIFPDWPGGVYPSPSLSGSRPGALIAGCWAAMQHIGDSGYLASCKDIVSCARQIAETIRTTIPELYILGSPPASVVAFASKHPKVNVLDVGDRMSRKGWHLNALSGPAAVHIACTRLTLQVVDTFISDLKECIKDAKNSPTAGGTMVALYGLGKSSAVGPSMVGEVATAFIDTMYKA</sequence>
<comment type="caution">
    <text evidence="8">The sequence shown here is derived from an EMBL/GenBank/DDBJ whole genome shotgun (WGS) entry which is preliminary data.</text>
</comment>
<reference evidence="8 9" key="1">
    <citation type="submission" date="2024-02" db="EMBL/GenBank/DDBJ databases">
        <title>A draft genome for the cacao thread blight pathogen Marasmius crinis-equi.</title>
        <authorList>
            <person name="Cohen S.P."/>
            <person name="Baruah I.K."/>
            <person name="Amoako-Attah I."/>
            <person name="Bukari Y."/>
            <person name="Meinhardt L.W."/>
            <person name="Bailey B.A."/>
        </authorList>
    </citation>
    <scope>NUCLEOTIDE SEQUENCE [LARGE SCALE GENOMIC DNA]</scope>
    <source>
        <strain evidence="8 9">GH-76</strain>
    </source>
</reference>
<comment type="cofactor">
    <cofactor evidence="1 7">
        <name>pyridoxal 5'-phosphate</name>
        <dbReference type="ChEBI" id="CHEBI:597326"/>
    </cofactor>
</comment>
<keyword evidence="9" id="KW-1185">Reference proteome</keyword>
<evidence type="ECO:0000256" key="7">
    <source>
        <dbReference type="RuleBase" id="RU000382"/>
    </source>
</evidence>
<proteinExistence type="inferred from homology"/>
<accession>A0ABR3FJI6</accession>
<keyword evidence="3 7" id="KW-0456">Lyase</keyword>
<dbReference type="PANTHER" id="PTHR42735:SF6">
    <property type="entry name" value="SPHINGOSINE-1-PHOSPHATE LYASE 1"/>
    <property type="match status" value="1"/>
</dbReference>
<dbReference type="Gene3D" id="3.40.640.10">
    <property type="entry name" value="Type I PLP-dependent aspartate aminotransferase-like (Major domain)"/>
    <property type="match status" value="1"/>
</dbReference>
<dbReference type="PANTHER" id="PTHR42735">
    <property type="match status" value="1"/>
</dbReference>
<evidence type="ECO:0000256" key="1">
    <source>
        <dbReference type="ARBA" id="ARBA00001933"/>
    </source>
</evidence>
<dbReference type="InterPro" id="IPR015424">
    <property type="entry name" value="PyrdxlP-dep_Trfase"/>
</dbReference>
<dbReference type="Pfam" id="PF00282">
    <property type="entry name" value="Pyridoxal_deC"/>
    <property type="match status" value="1"/>
</dbReference>
<evidence type="ECO:0000313" key="9">
    <source>
        <dbReference type="Proteomes" id="UP001465976"/>
    </source>
</evidence>
<comment type="similarity">
    <text evidence="4">Belongs to the group II decarboxylase family. Sphingosine-1-phosphate lyase subfamily.</text>
</comment>
<dbReference type="InterPro" id="IPR050477">
    <property type="entry name" value="GrpII_AminoAcid_Decarb"/>
</dbReference>
<organism evidence="8 9">
    <name type="scientific">Marasmius crinis-equi</name>
    <dbReference type="NCBI Taxonomy" id="585013"/>
    <lineage>
        <taxon>Eukaryota</taxon>
        <taxon>Fungi</taxon>
        <taxon>Dikarya</taxon>
        <taxon>Basidiomycota</taxon>
        <taxon>Agaricomycotina</taxon>
        <taxon>Agaricomycetes</taxon>
        <taxon>Agaricomycetidae</taxon>
        <taxon>Agaricales</taxon>
        <taxon>Marasmiineae</taxon>
        <taxon>Marasmiaceae</taxon>
        <taxon>Marasmius</taxon>
    </lineage>
</organism>
<evidence type="ECO:0000313" key="8">
    <source>
        <dbReference type="EMBL" id="KAL0575549.1"/>
    </source>
</evidence>
<dbReference type="InterPro" id="IPR002129">
    <property type="entry name" value="PyrdxlP-dep_de-COase"/>
</dbReference>
<keyword evidence="2 7" id="KW-0663">Pyridoxal phosphate</keyword>
<evidence type="ECO:0000256" key="6">
    <source>
        <dbReference type="ARBA" id="ARBA00042568"/>
    </source>
</evidence>
<evidence type="ECO:0000256" key="5">
    <source>
        <dbReference type="ARBA" id="ARBA00038965"/>
    </source>
</evidence>
<gene>
    <name evidence="8" type="primary">DPL1</name>
    <name evidence="8" type="ORF">V5O48_006423</name>
</gene>
<dbReference type="InterPro" id="IPR015421">
    <property type="entry name" value="PyrdxlP-dep_Trfase_major"/>
</dbReference>
<dbReference type="InterPro" id="IPR015422">
    <property type="entry name" value="PyrdxlP-dep_Trfase_small"/>
</dbReference>
<evidence type="ECO:0000256" key="2">
    <source>
        <dbReference type="ARBA" id="ARBA00022898"/>
    </source>
</evidence>
<dbReference type="Gene3D" id="6.10.140.2150">
    <property type="match status" value="1"/>
</dbReference>
<evidence type="ECO:0000256" key="4">
    <source>
        <dbReference type="ARBA" id="ARBA00038302"/>
    </source>
</evidence>
<protein>
    <recommendedName>
        <fullName evidence="5">sphinganine-1-phosphate aldolase</fullName>
        <ecNumber evidence="5">4.1.2.27</ecNumber>
    </recommendedName>
    <alternativeName>
        <fullName evidence="6">Sphingosine-1-phosphate aldolase</fullName>
    </alternativeName>
</protein>
<dbReference type="GO" id="GO:0008117">
    <property type="term" value="F:sphinganine-1-phosphate aldolase activity"/>
    <property type="evidence" value="ECO:0007669"/>
    <property type="project" value="UniProtKB-EC"/>
</dbReference>